<dbReference type="GO" id="GO:0004497">
    <property type="term" value="F:monooxygenase activity"/>
    <property type="evidence" value="ECO:0007669"/>
    <property type="project" value="UniProtKB-KW"/>
</dbReference>
<comment type="caution">
    <text evidence="9">The sequence shown here is derived from an EMBL/GenBank/DDBJ whole genome shotgun (WGS) entry which is preliminary data.</text>
</comment>
<evidence type="ECO:0000256" key="1">
    <source>
        <dbReference type="ARBA" id="ARBA00001971"/>
    </source>
</evidence>
<dbReference type="PRINTS" id="PR00385">
    <property type="entry name" value="P450"/>
</dbReference>
<dbReference type="GO" id="GO:0031390">
    <property type="term" value="C:Ctf18 RFC-like complex"/>
    <property type="evidence" value="ECO:0007669"/>
    <property type="project" value="InterPro"/>
</dbReference>
<evidence type="ECO:0000313" key="9">
    <source>
        <dbReference type="EMBL" id="KAH0212539.1"/>
    </source>
</evidence>
<dbReference type="Pfam" id="PF00067">
    <property type="entry name" value="p450"/>
    <property type="match status" value="1"/>
</dbReference>
<dbReference type="AlphaFoldDB" id="A0A9P8G8F9"/>
<dbReference type="PANTHER" id="PTHR24305:SF210">
    <property type="entry name" value="CYTOCHROME P450 MONOOXYGENASE ASQL-RELATED"/>
    <property type="match status" value="1"/>
</dbReference>
<gene>
    <name evidence="9" type="ORF">KCV03_g9305</name>
</gene>
<keyword evidence="7 9" id="KW-0503">Monooxygenase</keyword>
<dbReference type="OrthoDB" id="1470350at2759"/>
<dbReference type="InterPro" id="IPR017972">
    <property type="entry name" value="Cyt_P450_CS"/>
</dbReference>
<dbReference type="SUPFAM" id="SSF48264">
    <property type="entry name" value="Cytochrome P450"/>
    <property type="match status" value="1"/>
</dbReference>
<dbReference type="InterPro" id="IPR001128">
    <property type="entry name" value="Cyt_P450"/>
</dbReference>
<dbReference type="GO" id="GO:0007064">
    <property type="term" value="P:mitotic sister chromatid cohesion"/>
    <property type="evidence" value="ECO:0007669"/>
    <property type="project" value="InterPro"/>
</dbReference>
<accession>A0A9P8G8F9</accession>
<dbReference type="Gene3D" id="1.10.630.10">
    <property type="entry name" value="Cytochrome P450"/>
    <property type="match status" value="1"/>
</dbReference>
<feature type="non-terminal residue" evidence="9">
    <location>
        <position position="655"/>
    </location>
</feature>
<organism evidence="9 10">
    <name type="scientific">Aureobasidium melanogenum</name>
    <name type="common">Aureobasidium pullulans var. melanogenum</name>
    <dbReference type="NCBI Taxonomy" id="46634"/>
    <lineage>
        <taxon>Eukaryota</taxon>
        <taxon>Fungi</taxon>
        <taxon>Dikarya</taxon>
        <taxon>Ascomycota</taxon>
        <taxon>Pezizomycotina</taxon>
        <taxon>Dothideomycetes</taxon>
        <taxon>Dothideomycetidae</taxon>
        <taxon>Dothideales</taxon>
        <taxon>Saccotheciaceae</taxon>
        <taxon>Aureobasidium</taxon>
    </lineage>
</organism>
<evidence type="ECO:0000256" key="3">
    <source>
        <dbReference type="ARBA" id="ARBA00022617"/>
    </source>
</evidence>
<dbReference type="PANTHER" id="PTHR24305">
    <property type="entry name" value="CYTOCHROME P450"/>
    <property type="match status" value="1"/>
</dbReference>
<name>A0A9P8G8F9_AURME</name>
<protein>
    <submittedName>
        <fullName evidence="9">Cytochrome P450 monooxygenase</fullName>
    </submittedName>
</protein>
<feature type="binding site" description="axial binding residue" evidence="6">
    <location>
        <position position="599"/>
    </location>
    <ligand>
        <name>heme</name>
        <dbReference type="ChEBI" id="CHEBI:30413"/>
    </ligand>
    <ligandPart>
        <name>Fe</name>
        <dbReference type="ChEBI" id="CHEBI:18248"/>
    </ligandPart>
</feature>
<dbReference type="PROSITE" id="PS00086">
    <property type="entry name" value="CYTOCHROME_P450"/>
    <property type="match status" value="1"/>
</dbReference>
<proteinExistence type="inferred from homology"/>
<evidence type="ECO:0000256" key="2">
    <source>
        <dbReference type="ARBA" id="ARBA00010617"/>
    </source>
</evidence>
<evidence type="ECO:0000256" key="7">
    <source>
        <dbReference type="RuleBase" id="RU000461"/>
    </source>
</evidence>
<dbReference type="InterPro" id="IPR050121">
    <property type="entry name" value="Cytochrome_P450_monoxygenase"/>
</dbReference>
<dbReference type="GO" id="GO:0016705">
    <property type="term" value="F:oxidoreductase activity, acting on paired donors, with incorporation or reduction of molecular oxygen"/>
    <property type="evidence" value="ECO:0007669"/>
    <property type="project" value="InterPro"/>
</dbReference>
<evidence type="ECO:0000256" key="4">
    <source>
        <dbReference type="ARBA" id="ARBA00022723"/>
    </source>
</evidence>
<keyword evidence="5 6" id="KW-0408">Iron</keyword>
<dbReference type="GO" id="GO:0005506">
    <property type="term" value="F:iron ion binding"/>
    <property type="evidence" value="ECO:0007669"/>
    <property type="project" value="InterPro"/>
</dbReference>
<feature type="region of interest" description="Disordered" evidence="8">
    <location>
        <begin position="1"/>
        <end position="35"/>
    </location>
</feature>
<comment type="cofactor">
    <cofactor evidence="1 6">
        <name>heme</name>
        <dbReference type="ChEBI" id="CHEBI:30413"/>
    </cofactor>
</comment>
<dbReference type="InterPro" id="IPR036396">
    <property type="entry name" value="Cyt_P450_sf"/>
</dbReference>
<keyword evidence="4 6" id="KW-0479">Metal-binding</keyword>
<reference evidence="9" key="2">
    <citation type="submission" date="2021-08" db="EMBL/GenBank/DDBJ databases">
        <authorList>
            <person name="Gostincar C."/>
            <person name="Sun X."/>
            <person name="Song Z."/>
            <person name="Gunde-Cimerman N."/>
        </authorList>
    </citation>
    <scope>NUCLEOTIDE SEQUENCE</scope>
    <source>
        <strain evidence="9">EXF-8016</strain>
    </source>
</reference>
<sequence length="655" mass="73489">MSTQSWPSVTPVHISKNITSSSTTTPDPNNPLPQLLHTPSGLAILELQGTINFPTTTASDEDSSDTPSTATEVGRLVFPHYTPGISDPNGGTWMKRVYFYIGKHQRMTGEIKKLAKPLAVLRKVEGGEEEEEEEGAVEVVEIVRYKILFGSRPEPYLVYHVLSVVYSIFFGPLSKVPGPWYLAASRIPYIRQNLNGTVLPWMQELHEKYGPMVRYTPNEVSVISGKDNPWQEIYGFRTGKQKGTASFEKDPAWYSAPPLGVAHLINAEGENHGRQRRVISHAFSDKALREQEGLLQSYVDLLISRFRDISNCSPDFASGGDGWDSTGKIELCNWYNGFTFDVITDLSFGHPFGSLANSKQHFWIPSILSSIKAVKFFYVMYYFPIVKKLGSLIVDKKSIAKRAELFHWINEKTTARLASETQRPDFVTSIQNGGKKGEGLREGEVQSNLVLFMAAGTETTATTLSIGSYLLLNNPTVLEKLKQEIRSHYKSSDEITVDSVARLDYLNACIQEILRCYPPVPAGFLRKVPATGGEVAGVHFSGKGNTSISVNQFIANRSKLNFANPTQFVPERWLASPPEEYANDNLAIVQPFSFGPRNCLGKNLAWAELRLVFAKVLFNFDMEMDARSKNWEERLEQHTLWFRPQLWVKLTEVAQ</sequence>
<evidence type="ECO:0000256" key="5">
    <source>
        <dbReference type="ARBA" id="ARBA00023004"/>
    </source>
</evidence>
<dbReference type="Pfam" id="PF09696">
    <property type="entry name" value="Ctf8"/>
    <property type="match status" value="1"/>
</dbReference>
<dbReference type="InterPro" id="IPR002401">
    <property type="entry name" value="Cyt_P450_E_grp-I"/>
</dbReference>
<dbReference type="GO" id="GO:0020037">
    <property type="term" value="F:heme binding"/>
    <property type="evidence" value="ECO:0007669"/>
    <property type="project" value="InterPro"/>
</dbReference>
<keyword evidence="7" id="KW-0560">Oxidoreductase</keyword>
<dbReference type="EMBL" id="JAHFYH010000113">
    <property type="protein sequence ID" value="KAH0212539.1"/>
    <property type="molecule type" value="Genomic_DNA"/>
</dbReference>
<dbReference type="Proteomes" id="UP000767238">
    <property type="component" value="Unassembled WGS sequence"/>
</dbReference>
<dbReference type="PRINTS" id="PR00463">
    <property type="entry name" value="EP450I"/>
</dbReference>
<evidence type="ECO:0000256" key="6">
    <source>
        <dbReference type="PIRSR" id="PIRSR602401-1"/>
    </source>
</evidence>
<evidence type="ECO:0000313" key="10">
    <source>
        <dbReference type="Proteomes" id="UP000767238"/>
    </source>
</evidence>
<dbReference type="CDD" id="cd11058">
    <property type="entry name" value="CYP60B-like"/>
    <property type="match status" value="1"/>
</dbReference>
<comment type="similarity">
    <text evidence="2 7">Belongs to the cytochrome P450 family.</text>
</comment>
<reference evidence="9" key="1">
    <citation type="journal article" date="2021" name="J Fungi (Basel)">
        <title>Virulence traits and population genomics of the black yeast Aureobasidium melanogenum.</title>
        <authorList>
            <person name="Cernosa A."/>
            <person name="Sun X."/>
            <person name="Gostincar C."/>
            <person name="Fang C."/>
            <person name="Gunde-Cimerman N."/>
            <person name="Song Z."/>
        </authorList>
    </citation>
    <scope>NUCLEOTIDE SEQUENCE</scope>
    <source>
        <strain evidence="9">EXF-8016</strain>
    </source>
</reference>
<dbReference type="InterPro" id="IPR018607">
    <property type="entry name" value="Ctf8"/>
</dbReference>
<keyword evidence="3 6" id="KW-0349">Heme</keyword>
<evidence type="ECO:0000256" key="8">
    <source>
        <dbReference type="SAM" id="MobiDB-lite"/>
    </source>
</evidence>